<evidence type="ECO:0000313" key="1">
    <source>
        <dbReference type="EMBL" id="OAP12786.1"/>
    </source>
</evidence>
<protein>
    <submittedName>
        <fullName evidence="1">Uncharacterized protein</fullName>
    </submittedName>
</protein>
<evidence type="ECO:0000313" key="2">
    <source>
        <dbReference type="Proteomes" id="UP000078284"/>
    </source>
</evidence>
<comment type="caution">
    <text evidence="1">The sequence shown here is derived from an EMBL/GenBank/DDBJ whole genome shotgun (WGS) entry which is preliminary data.</text>
</comment>
<reference evidence="2" key="1">
    <citation type="journal article" date="2016" name="Proc. Natl. Acad. Sci. U.S.A.">
        <title>Chromosome-level assembly of Arabidopsis thaliana Ler reveals the extent of translocation and inversion polymorphisms.</title>
        <authorList>
            <person name="Zapata L."/>
            <person name="Ding J."/>
            <person name="Willing E.M."/>
            <person name="Hartwig B."/>
            <person name="Bezdan D."/>
            <person name="Jiao W.B."/>
            <person name="Patel V."/>
            <person name="Velikkakam James G."/>
            <person name="Koornneef M."/>
            <person name="Ossowski S."/>
            <person name="Schneeberger K."/>
        </authorList>
    </citation>
    <scope>NUCLEOTIDE SEQUENCE [LARGE SCALE GENOMIC DNA]</scope>
    <source>
        <strain evidence="2">cv. Landsberg erecta</strain>
    </source>
</reference>
<dbReference type="EMBL" id="LUHQ01000001">
    <property type="protein sequence ID" value="OAP12786.1"/>
    <property type="molecule type" value="Genomic_DNA"/>
</dbReference>
<name>A0A178W3S2_ARATH</name>
<sequence length="110" mass="13293">MKRVATRKTRGSRIQLQRVYIIRYEQALDQLMWFDFEQELSTHKEKRYNKNDSRISNAATHSTTDIREQRKSRYLGNSAWEDAAIRERRKSRYLGNSAWEDAAIRERRKV</sequence>
<dbReference type="AlphaFoldDB" id="A0A178W3S2"/>
<proteinExistence type="predicted"/>
<gene>
    <name evidence="1" type="ordered locus">AXX17_At1g36230</name>
</gene>
<dbReference type="Proteomes" id="UP000078284">
    <property type="component" value="Chromosome 1"/>
</dbReference>
<organism evidence="1 2">
    <name type="scientific">Arabidopsis thaliana</name>
    <name type="common">Mouse-ear cress</name>
    <dbReference type="NCBI Taxonomy" id="3702"/>
    <lineage>
        <taxon>Eukaryota</taxon>
        <taxon>Viridiplantae</taxon>
        <taxon>Streptophyta</taxon>
        <taxon>Embryophyta</taxon>
        <taxon>Tracheophyta</taxon>
        <taxon>Spermatophyta</taxon>
        <taxon>Magnoliopsida</taxon>
        <taxon>eudicotyledons</taxon>
        <taxon>Gunneridae</taxon>
        <taxon>Pentapetalae</taxon>
        <taxon>rosids</taxon>
        <taxon>malvids</taxon>
        <taxon>Brassicales</taxon>
        <taxon>Brassicaceae</taxon>
        <taxon>Camelineae</taxon>
        <taxon>Arabidopsis</taxon>
    </lineage>
</organism>
<accession>A0A178W3S2</accession>